<feature type="chain" id="PRO_5040967998" evidence="1">
    <location>
        <begin position="22"/>
        <end position="347"/>
    </location>
</feature>
<dbReference type="EMBL" id="BRXY01000139">
    <property type="protein sequence ID" value="GMH70340.1"/>
    <property type="molecule type" value="Genomic_DNA"/>
</dbReference>
<protein>
    <submittedName>
        <fullName evidence="2">Uncharacterized protein</fullName>
    </submittedName>
</protein>
<reference evidence="3" key="1">
    <citation type="journal article" date="2023" name="Commun. Biol.">
        <title>Genome analysis of Parmales, the sister group of diatoms, reveals the evolutionary specialization of diatoms from phago-mixotrophs to photoautotrophs.</title>
        <authorList>
            <person name="Ban H."/>
            <person name="Sato S."/>
            <person name="Yoshikawa S."/>
            <person name="Yamada K."/>
            <person name="Nakamura Y."/>
            <person name="Ichinomiya M."/>
            <person name="Sato N."/>
            <person name="Blanc-Mathieu R."/>
            <person name="Endo H."/>
            <person name="Kuwata A."/>
            <person name="Ogata H."/>
        </authorList>
    </citation>
    <scope>NUCLEOTIDE SEQUENCE [LARGE SCALE GENOMIC DNA]</scope>
    <source>
        <strain evidence="3">NIES 3701</strain>
    </source>
</reference>
<dbReference type="AlphaFoldDB" id="A0A9W7E9W0"/>
<dbReference type="OrthoDB" id="196020at2759"/>
<dbReference type="Proteomes" id="UP001165085">
    <property type="component" value="Unassembled WGS sequence"/>
</dbReference>
<organism evidence="2 3">
    <name type="scientific">Triparma strigata</name>
    <dbReference type="NCBI Taxonomy" id="1606541"/>
    <lineage>
        <taxon>Eukaryota</taxon>
        <taxon>Sar</taxon>
        <taxon>Stramenopiles</taxon>
        <taxon>Ochrophyta</taxon>
        <taxon>Bolidophyceae</taxon>
        <taxon>Parmales</taxon>
        <taxon>Triparmaceae</taxon>
        <taxon>Triparma</taxon>
    </lineage>
</organism>
<feature type="signal peptide" evidence="1">
    <location>
        <begin position="1"/>
        <end position="21"/>
    </location>
</feature>
<sequence>MVVRQLLKAVLSLLLVQRSCGWLSVPTHRRHYTSQKSKVVIPTLGAEQRSSCWRLRSLLEDLERVGGGELKGDPLREEVASIMRSASPDDNSLTPSMLEQLKTNSPSVYQALDDLQNASLERGMSTLKTLLDSGEVRALDKNIANSAKNGLLDEGFFRVININIEQARKEEEEEKAAGLVASEETATVTTRFQILSHILTRCQEEMEKLISNETPATALVVKLLRTEDKNIRGNLLKNSLAPPASKGIVVDGVEISPPSGTKGGSGGGGKALVSIEDFVASVTDIVQKVRGMKDEEAVDLTASVNIIESLRQISIEGRAVVMEAFGEGSEELKTVEGALQEVFRPGS</sequence>
<gene>
    <name evidence="2" type="ORF">TrST_g4877</name>
</gene>
<comment type="caution">
    <text evidence="2">The sequence shown here is derived from an EMBL/GenBank/DDBJ whole genome shotgun (WGS) entry which is preliminary data.</text>
</comment>
<keyword evidence="3" id="KW-1185">Reference proteome</keyword>
<evidence type="ECO:0000313" key="3">
    <source>
        <dbReference type="Proteomes" id="UP001165085"/>
    </source>
</evidence>
<keyword evidence="1" id="KW-0732">Signal</keyword>
<evidence type="ECO:0000313" key="2">
    <source>
        <dbReference type="EMBL" id="GMH70340.1"/>
    </source>
</evidence>
<accession>A0A9W7E9W0</accession>
<name>A0A9W7E9W0_9STRA</name>
<proteinExistence type="predicted"/>
<evidence type="ECO:0000256" key="1">
    <source>
        <dbReference type="SAM" id="SignalP"/>
    </source>
</evidence>